<accession>A0ABN8PU85</accession>
<evidence type="ECO:0000313" key="2">
    <source>
        <dbReference type="Proteomes" id="UP001159405"/>
    </source>
</evidence>
<evidence type="ECO:0000313" key="1">
    <source>
        <dbReference type="EMBL" id="CAH3148864.1"/>
    </source>
</evidence>
<name>A0ABN8PU85_9CNID</name>
<protein>
    <submittedName>
        <fullName evidence="1">Uncharacterized protein</fullName>
    </submittedName>
</protein>
<dbReference type="EMBL" id="CALNXK010000085">
    <property type="protein sequence ID" value="CAH3148864.1"/>
    <property type="molecule type" value="Genomic_DNA"/>
</dbReference>
<gene>
    <name evidence="1" type="ORF">PLOB_00046842</name>
</gene>
<sequence length="117" mass="13785">MRKSRIKGVRSPWINAQVSEAMHQRDYYHRKALKTKSANHWSRYKELKNYVNKKTKRCKSEHYSKLITENKSNPSLLWKTLNDITSSKERTPISCIEADGVQYSSNKSIAKILNEHF</sequence>
<comment type="caution">
    <text evidence="1">The sequence shown here is derived from an EMBL/GenBank/DDBJ whole genome shotgun (WGS) entry which is preliminary data.</text>
</comment>
<keyword evidence="2" id="KW-1185">Reference proteome</keyword>
<reference evidence="1 2" key="1">
    <citation type="submission" date="2022-05" db="EMBL/GenBank/DDBJ databases">
        <authorList>
            <consortium name="Genoscope - CEA"/>
            <person name="William W."/>
        </authorList>
    </citation>
    <scope>NUCLEOTIDE SEQUENCE [LARGE SCALE GENOMIC DNA]</scope>
</reference>
<dbReference type="Proteomes" id="UP001159405">
    <property type="component" value="Unassembled WGS sequence"/>
</dbReference>
<organism evidence="1 2">
    <name type="scientific">Porites lobata</name>
    <dbReference type="NCBI Taxonomy" id="104759"/>
    <lineage>
        <taxon>Eukaryota</taxon>
        <taxon>Metazoa</taxon>
        <taxon>Cnidaria</taxon>
        <taxon>Anthozoa</taxon>
        <taxon>Hexacorallia</taxon>
        <taxon>Scleractinia</taxon>
        <taxon>Fungiina</taxon>
        <taxon>Poritidae</taxon>
        <taxon>Porites</taxon>
    </lineage>
</organism>
<proteinExistence type="predicted"/>